<dbReference type="PANTHER" id="PTHR13299">
    <property type="entry name" value="PEROXISOMAL MEMBRANE PROTEIN PEX16"/>
    <property type="match status" value="1"/>
</dbReference>
<proteinExistence type="inferred from homology"/>
<keyword evidence="3" id="KW-0576">Peroxisome</keyword>
<dbReference type="PANTHER" id="PTHR13299:SF0">
    <property type="entry name" value="PEROXISOMAL MEMBRANE PROTEIN PEX16"/>
    <property type="match status" value="1"/>
</dbReference>
<dbReference type="AlphaFoldDB" id="A0A182HS15"/>
<dbReference type="RefSeq" id="XP_040175766.1">
    <property type="nucleotide sequence ID" value="XM_040319832.1"/>
</dbReference>
<dbReference type="CTD" id="9409"/>
<dbReference type="GeneID" id="120908623"/>
<dbReference type="GO" id="GO:0007031">
    <property type="term" value="P:peroxisome organization"/>
    <property type="evidence" value="ECO:0007669"/>
    <property type="project" value="UniProtKB-KW"/>
</dbReference>
<evidence type="ECO:0000313" key="4">
    <source>
        <dbReference type="EnsemblMetazoa" id="AARA004065-PA"/>
    </source>
</evidence>
<dbReference type="InterPro" id="IPR013919">
    <property type="entry name" value="Pex16"/>
</dbReference>
<dbReference type="EMBL" id="APCN01000232">
    <property type="status" value="NOT_ANNOTATED_CDS"/>
    <property type="molecule type" value="Genomic_DNA"/>
</dbReference>
<evidence type="ECO:0000256" key="2">
    <source>
        <dbReference type="ARBA" id="ARBA00018577"/>
    </source>
</evidence>
<name>A0A182HS15_ANOAR</name>
<comment type="subcellular location">
    <subcellularLocation>
        <location evidence="3">Peroxisome membrane</location>
    </subcellularLocation>
</comment>
<evidence type="ECO:0000256" key="1">
    <source>
        <dbReference type="ARBA" id="ARBA00009505"/>
    </source>
</evidence>
<dbReference type="Proteomes" id="UP000075840">
    <property type="component" value="Unassembled WGS sequence"/>
</dbReference>
<keyword evidence="3" id="KW-0962">Peroxisome biogenesis</keyword>
<protein>
    <recommendedName>
        <fullName evidence="2 3">Peroxisomal membrane protein PEX16</fullName>
    </recommendedName>
</protein>
<dbReference type="Pfam" id="PF08610">
    <property type="entry name" value="Pex16"/>
    <property type="match status" value="1"/>
</dbReference>
<dbReference type="VEuPathDB" id="VectorBase:AARA004065"/>
<dbReference type="EnsemblMetazoa" id="AARA004065-RA">
    <property type="protein sequence ID" value="AARA004065-PA"/>
    <property type="gene ID" value="AARA004065"/>
</dbReference>
<evidence type="ECO:0000313" key="5">
    <source>
        <dbReference type="Proteomes" id="UP000075840"/>
    </source>
</evidence>
<evidence type="ECO:0000256" key="3">
    <source>
        <dbReference type="RuleBase" id="RU365003"/>
    </source>
</evidence>
<dbReference type="KEGG" id="aara:120908623"/>
<organism evidence="4 5">
    <name type="scientific">Anopheles arabiensis</name>
    <name type="common">Mosquito</name>
    <dbReference type="NCBI Taxonomy" id="7173"/>
    <lineage>
        <taxon>Eukaryota</taxon>
        <taxon>Metazoa</taxon>
        <taxon>Ecdysozoa</taxon>
        <taxon>Arthropoda</taxon>
        <taxon>Hexapoda</taxon>
        <taxon>Insecta</taxon>
        <taxon>Pterygota</taxon>
        <taxon>Neoptera</taxon>
        <taxon>Endopterygota</taxon>
        <taxon>Diptera</taxon>
        <taxon>Nematocera</taxon>
        <taxon>Culicoidea</taxon>
        <taxon>Culicidae</taxon>
        <taxon>Anophelinae</taxon>
        <taxon>Anopheles</taxon>
    </lineage>
</organism>
<dbReference type="VEuPathDB" id="VectorBase:AARA21_001253"/>
<sequence length="347" mass="39509">MSSPLSEVQNLYERYVKWVSGNPSALADVELTVKWLSYFVAGKINNSSAVSELVYSLSNLLVFFNDRIIEKASKNTPDDTQPLERHLNVLLTTLEYCEVFIELSAHKVWGTSGRWFFIVVIQTIKCIGRLILTLFCQNTKIVRNPPIPALNRKTIQTDNHHHDHPQSDNASFRDNLADGSSAIVLKRSGRVMRKVNCSPSLTSRSWKPPATGSSSHQPAVYGGKFLVSAEMLYIAKPLIHLASMRKFGTKSWTSYLIALALDSASLRMYYKNREVLSKDQRVELSRRCVSMLLYLMRSPFYDRYTHDKIACLLNGIGNNVPLTGSIARLILSYIPHWQETYFYMWST</sequence>
<dbReference type="GO" id="GO:0005778">
    <property type="term" value="C:peroxisomal membrane"/>
    <property type="evidence" value="ECO:0007669"/>
    <property type="project" value="UniProtKB-SubCell"/>
</dbReference>
<reference evidence="4" key="1">
    <citation type="submission" date="2022-08" db="UniProtKB">
        <authorList>
            <consortium name="EnsemblMetazoa"/>
        </authorList>
    </citation>
    <scope>IDENTIFICATION</scope>
    <source>
        <strain evidence="4">Dongola</strain>
    </source>
</reference>
<keyword evidence="5" id="KW-1185">Reference proteome</keyword>
<accession>A0A182HS15</accession>
<comment type="similarity">
    <text evidence="1 3">Belongs to the peroxin-16 family.</text>
</comment>